<proteinExistence type="predicted"/>
<protein>
    <recommendedName>
        <fullName evidence="2">Response regulatory domain-containing protein</fullName>
    </recommendedName>
</protein>
<dbReference type="Gene3D" id="3.40.50.2300">
    <property type="match status" value="1"/>
</dbReference>
<comment type="caution">
    <text evidence="3">The sequence shown here is derived from an EMBL/GenBank/DDBJ whole genome shotgun (WGS) entry which is preliminary data.</text>
</comment>
<keyword evidence="4" id="KW-1185">Reference proteome</keyword>
<evidence type="ECO:0000256" key="1">
    <source>
        <dbReference type="PROSITE-ProRule" id="PRU00169"/>
    </source>
</evidence>
<dbReference type="Proteomes" id="UP001601197">
    <property type="component" value="Unassembled WGS sequence"/>
</dbReference>
<dbReference type="SUPFAM" id="SSF52172">
    <property type="entry name" value="CheY-like"/>
    <property type="match status" value="1"/>
</dbReference>
<reference evidence="3 4" key="1">
    <citation type="submission" date="2024-10" db="EMBL/GenBank/DDBJ databases">
        <title>The Natural Products Discovery Center: Release of the First 8490 Sequenced Strains for Exploring Actinobacteria Biosynthetic Diversity.</title>
        <authorList>
            <person name="Kalkreuter E."/>
            <person name="Kautsar S.A."/>
            <person name="Yang D."/>
            <person name="Bader C.D."/>
            <person name="Teijaro C.N."/>
            <person name="Fluegel L."/>
            <person name="Davis C.M."/>
            <person name="Simpson J.R."/>
            <person name="Lauterbach L."/>
            <person name="Steele A.D."/>
            <person name="Gui C."/>
            <person name="Meng S."/>
            <person name="Li G."/>
            <person name="Viehrig K."/>
            <person name="Ye F."/>
            <person name="Su P."/>
            <person name="Kiefer A.F."/>
            <person name="Nichols A."/>
            <person name="Cepeda A.J."/>
            <person name="Yan W."/>
            <person name="Fan B."/>
            <person name="Jiang Y."/>
            <person name="Adhikari A."/>
            <person name="Zheng C.-J."/>
            <person name="Schuster L."/>
            <person name="Cowan T.M."/>
            <person name="Smanski M.J."/>
            <person name="Chevrette M.G."/>
            <person name="De Carvalho L.P.S."/>
            <person name="Shen B."/>
        </authorList>
    </citation>
    <scope>NUCLEOTIDE SEQUENCE [LARGE SCALE GENOMIC DNA]</scope>
    <source>
        <strain evidence="3 4">NPDC007147</strain>
    </source>
</reference>
<dbReference type="PROSITE" id="PS50110">
    <property type="entry name" value="RESPONSE_REGULATORY"/>
    <property type="match status" value="1"/>
</dbReference>
<evidence type="ECO:0000259" key="2">
    <source>
        <dbReference type="PROSITE" id="PS50110"/>
    </source>
</evidence>
<evidence type="ECO:0000313" key="3">
    <source>
        <dbReference type="EMBL" id="MFE9172708.1"/>
    </source>
</evidence>
<keyword evidence="1" id="KW-0597">Phosphoprotein</keyword>
<name>A0ABW6L1D8_9ACTN</name>
<dbReference type="InterPro" id="IPR011006">
    <property type="entry name" value="CheY-like_superfamily"/>
</dbReference>
<feature type="modified residue" description="4-aspartylphosphate" evidence="1">
    <location>
        <position position="56"/>
    </location>
</feature>
<evidence type="ECO:0000313" key="4">
    <source>
        <dbReference type="Proteomes" id="UP001601197"/>
    </source>
</evidence>
<accession>A0ABW6L1D8</accession>
<gene>
    <name evidence="3" type="ORF">ACFYNZ_25075</name>
</gene>
<sequence length="258" mass="28844">MKQGLRILLVEDSDLLAGAVSRELEREYGHTVVTVHDPVNLVTLLDTKHFDVAIVDLLYEHLNRAFDSLRLSGQLSVRESTLLISGLTAIRSLNARKPAIPTVVWTSGEANRRLHLLYAFQNLGVRSYCSKSPGTGRLDILEKTVREAACGRIYVDPVLNPYLPADNARTTSGILMQEENKRAIWRAVALGGATREEIGRLAGYAPRTVGRLIPEMYSDLMEFDVGLAESRTPFVDLVRYVASNWQFFLDEAVRAEYP</sequence>
<organism evidence="3 4">
    <name type="scientific">Streptomyces kebangsaanensis</name>
    <dbReference type="NCBI Taxonomy" id="864058"/>
    <lineage>
        <taxon>Bacteria</taxon>
        <taxon>Bacillati</taxon>
        <taxon>Actinomycetota</taxon>
        <taxon>Actinomycetes</taxon>
        <taxon>Kitasatosporales</taxon>
        <taxon>Streptomycetaceae</taxon>
        <taxon>Streptomyces</taxon>
    </lineage>
</organism>
<dbReference type="InterPro" id="IPR001789">
    <property type="entry name" value="Sig_transdc_resp-reg_receiver"/>
</dbReference>
<dbReference type="RefSeq" id="WP_388350532.1">
    <property type="nucleotide sequence ID" value="NZ_JBIAFJ010000025.1"/>
</dbReference>
<dbReference type="EMBL" id="JBIAFJ010000025">
    <property type="protein sequence ID" value="MFE9172708.1"/>
    <property type="molecule type" value="Genomic_DNA"/>
</dbReference>
<feature type="domain" description="Response regulatory" evidence="2">
    <location>
        <begin position="6"/>
        <end position="146"/>
    </location>
</feature>